<dbReference type="GO" id="GO:0006508">
    <property type="term" value="P:proteolysis"/>
    <property type="evidence" value="ECO:0007669"/>
    <property type="project" value="InterPro"/>
</dbReference>
<sequence length="253" mass="28420">MRRRALAALLALLLAAWAVPAGAALRYTSMEGVPWTYPVPLDVIRDEQDVLRLVNRDHLLDSTYPDQEQAMYALEDVGLRKATRGETLLRTVAAQALRELFAGAEAAGYKLYVDSAYRSYRTQEVMHYNRTQQRGYDSGSIQLAGASEHQTGLAADVVNWTYRDSLVEAFGETEEAVWMRENCARYGFILRYPKEAEDVTGVPYEPWHLRYVGVEAATYIMENGLTLEAFTAEWQAALAEYEAALAAYEAQGE</sequence>
<dbReference type="InterPro" id="IPR052179">
    <property type="entry name" value="DD-CPase-like"/>
</dbReference>
<evidence type="ECO:0000313" key="4">
    <source>
        <dbReference type="Proteomes" id="UP000886887"/>
    </source>
</evidence>
<accession>A0A9D0Z8L1</accession>
<dbReference type="PANTHER" id="PTHR34385">
    <property type="entry name" value="D-ALANYL-D-ALANINE CARBOXYPEPTIDASE"/>
    <property type="match status" value="1"/>
</dbReference>
<evidence type="ECO:0000256" key="1">
    <source>
        <dbReference type="SAM" id="SignalP"/>
    </source>
</evidence>
<dbReference type="SUPFAM" id="SSF55166">
    <property type="entry name" value="Hedgehog/DD-peptidase"/>
    <property type="match status" value="1"/>
</dbReference>
<reference evidence="3" key="1">
    <citation type="submission" date="2020-10" db="EMBL/GenBank/DDBJ databases">
        <authorList>
            <person name="Gilroy R."/>
        </authorList>
    </citation>
    <scope>NUCLEOTIDE SEQUENCE</scope>
    <source>
        <strain evidence="3">ChiSxjej2B14-6234</strain>
    </source>
</reference>
<dbReference type="GO" id="GO:0008233">
    <property type="term" value="F:peptidase activity"/>
    <property type="evidence" value="ECO:0007669"/>
    <property type="project" value="InterPro"/>
</dbReference>
<reference evidence="3" key="2">
    <citation type="journal article" date="2021" name="PeerJ">
        <title>Extensive microbial diversity within the chicken gut microbiome revealed by metagenomics and culture.</title>
        <authorList>
            <person name="Gilroy R."/>
            <person name="Ravi A."/>
            <person name="Getino M."/>
            <person name="Pursley I."/>
            <person name="Horton D.L."/>
            <person name="Alikhan N.F."/>
            <person name="Baker D."/>
            <person name="Gharbi K."/>
            <person name="Hall N."/>
            <person name="Watson M."/>
            <person name="Adriaenssens E.M."/>
            <person name="Foster-Nyarko E."/>
            <person name="Jarju S."/>
            <person name="Secka A."/>
            <person name="Antonio M."/>
            <person name="Oren A."/>
            <person name="Chaudhuri R.R."/>
            <person name="La Ragione R."/>
            <person name="Hildebrand F."/>
            <person name="Pallen M.J."/>
        </authorList>
    </citation>
    <scope>NUCLEOTIDE SEQUENCE</scope>
    <source>
        <strain evidence="3">ChiSxjej2B14-6234</strain>
    </source>
</reference>
<comment type="caution">
    <text evidence="3">The sequence shown here is derived from an EMBL/GenBank/DDBJ whole genome shotgun (WGS) entry which is preliminary data.</text>
</comment>
<feature type="signal peptide" evidence="1">
    <location>
        <begin position="1"/>
        <end position="23"/>
    </location>
</feature>
<dbReference type="InterPro" id="IPR058193">
    <property type="entry name" value="VanY/YodJ_core_dom"/>
</dbReference>
<protein>
    <submittedName>
        <fullName evidence="3">M15 family metallopeptidase</fullName>
    </submittedName>
</protein>
<gene>
    <name evidence="3" type="ORF">IAB73_01395</name>
</gene>
<dbReference type="InterPro" id="IPR003709">
    <property type="entry name" value="VanY-like_core_dom"/>
</dbReference>
<keyword evidence="1" id="KW-0732">Signal</keyword>
<dbReference type="InterPro" id="IPR009045">
    <property type="entry name" value="Zn_M74/Hedgehog-like"/>
</dbReference>
<organism evidence="3 4">
    <name type="scientific">Candidatus Onthenecus intestinigallinarum</name>
    <dbReference type="NCBI Taxonomy" id="2840875"/>
    <lineage>
        <taxon>Bacteria</taxon>
        <taxon>Bacillati</taxon>
        <taxon>Bacillota</taxon>
        <taxon>Clostridia</taxon>
        <taxon>Eubacteriales</taxon>
        <taxon>Candidatus Onthenecus</taxon>
    </lineage>
</organism>
<feature type="domain" description="D-alanyl-D-alanine carboxypeptidase-like core" evidence="2">
    <location>
        <begin position="88"/>
        <end position="213"/>
    </location>
</feature>
<evidence type="ECO:0000313" key="3">
    <source>
        <dbReference type="EMBL" id="HIQ70855.1"/>
    </source>
</evidence>
<dbReference type="EMBL" id="DVFJ01000005">
    <property type="protein sequence ID" value="HIQ70855.1"/>
    <property type="molecule type" value="Genomic_DNA"/>
</dbReference>
<dbReference type="Gene3D" id="3.30.1380.10">
    <property type="match status" value="1"/>
</dbReference>
<dbReference type="PANTHER" id="PTHR34385:SF1">
    <property type="entry name" value="PEPTIDOGLYCAN L-ALANYL-D-GLUTAMATE ENDOPEPTIDASE CWLK"/>
    <property type="match status" value="1"/>
</dbReference>
<dbReference type="Pfam" id="PF02557">
    <property type="entry name" value="VanY"/>
    <property type="match status" value="1"/>
</dbReference>
<proteinExistence type="predicted"/>
<dbReference type="AlphaFoldDB" id="A0A9D0Z8L1"/>
<evidence type="ECO:0000259" key="2">
    <source>
        <dbReference type="Pfam" id="PF02557"/>
    </source>
</evidence>
<name>A0A9D0Z8L1_9FIRM</name>
<feature type="chain" id="PRO_5038778330" evidence="1">
    <location>
        <begin position="24"/>
        <end position="253"/>
    </location>
</feature>
<dbReference type="Proteomes" id="UP000886887">
    <property type="component" value="Unassembled WGS sequence"/>
</dbReference>
<dbReference type="CDD" id="cd14852">
    <property type="entry name" value="LD-carboxypeptidase"/>
    <property type="match status" value="1"/>
</dbReference>